<protein>
    <recommendedName>
        <fullName evidence="4">CENP-V/GFA domain-containing protein</fullName>
    </recommendedName>
</protein>
<organism evidence="2 3">
    <name type="scientific">Pseudomonas azotoformans</name>
    <dbReference type="NCBI Taxonomy" id="47878"/>
    <lineage>
        <taxon>Bacteria</taxon>
        <taxon>Pseudomonadati</taxon>
        <taxon>Pseudomonadota</taxon>
        <taxon>Gammaproteobacteria</taxon>
        <taxon>Pseudomonadales</taxon>
        <taxon>Pseudomonadaceae</taxon>
        <taxon>Pseudomonas</taxon>
    </lineage>
</organism>
<accession>A0A127I2P9</accession>
<dbReference type="EMBL" id="CP014546">
    <property type="protein sequence ID" value="AMN81154.1"/>
    <property type="molecule type" value="Genomic_DNA"/>
</dbReference>
<dbReference type="InterPro" id="IPR011057">
    <property type="entry name" value="Mss4-like_sf"/>
</dbReference>
<dbReference type="AlphaFoldDB" id="A0A127I2P9"/>
<dbReference type="Proteomes" id="UP000070516">
    <property type="component" value="Chromosome"/>
</dbReference>
<dbReference type="RefSeq" id="WP_061437239.1">
    <property type="nucleotide sequence ID" value="NZ_CP014546.1"/>
</dbReference>
<evidence type="ECO:0000313" key="2">
    <source>
        <dbReference type="EMBL" id="AMN81154.1"/>
    </source>
</evidence>
<feature type="region of interest" description="Disordered" evidence="1">
    <location>
        <begin position="1"/>
        <end position="21"/>
    </location>
</feature>
<evidence type="ECO:0000313" key="3">
    <source>
        <dbReference type="Proteomes" id="UP000070516"/>
    </source>
</evidence>
<gene>
    <name evidence="2" type="ORF">AYR47_23860</name>
</gene>
<name>A0A127I2P9_PSEAZ</name>
<dbReference type="KEGG" id="pazo:AYR47_23860"/>
<evidence type="ECO:0008006" key="4">
    <source>
        <dbReference type="Google" id="ProtNLM"/>
    </source>
</evidence>
<evidence type="ECO:0000256" key="1">
    <source>
        <dbReference type="SAM" id="MobiDB-lite"/>
    </source>
</evidence>
<dbReference type="SUPFAM" id="SSF51316">
    <property type="entry name" value="Mss4-like"/>
    <property type="match status" value="1"/>
</dbReference>
<reference evidence="2 3" key="1">
    <citation type="submission" date="2016-02" db="EMBL/GenBank/DDBJ databases">
        <title>Complete genome sequence of Pseudomonas azotoformans S4.</title>
        <authorList>
            <person name="Fang Y."/>
            <person name="Wu L."/>
            <person name="Feng G."/>
        </authorList>
    </citation>
    <scope>NUCLEOTIDE SEQUENCE [LARGE SCALE GENOMIC DNA]</scope>
    <source>
        <strain evidence="2 3">S4</strain>
    </source>
</reference>
<proteinExistence type="predicted"/>
<sequence length="106" mass="12094">MQLERSCHSAPSRSALNSAPPYPYQRCYCSQCGSALWVFSPEWPELPHPFASVIDTPLPVQPEHTHLMLGSKAPWVDVTLRKGDLQLDEYPEESIAEWHERHGVLR</sequence>